<comment type="similarity">
    <text evidence="2">Belongs to the nesprin family.</text>
</comment>
<evidence type="ECO:0000256" key="17">
    <source>
        <dbReference type="SAM" id="Phobius"/>
    </source>
</evidence>
<dbReference type="Gene3D" id="1.20.58.60">
    <property type="match status" value="3"/>
</dbReference>
<dbReference type="Pfam" id="PF25803">
    <property type="entry name" value="Spectrin_SYNE1_2"/>
    <property type="match status" value="1"/>
</dbReference>
<evidence type="ECO:0000256" key="4">
    <source>
        <dbReference type="ARBA" id="ARBA00022737"/>
    </source>
</evidence>
<keyword evidence="4" id="KW-0677">Repeat</keyword>
<protein>
    <recommendedName>
        <fullName evidence="12">Nesprin-3</fullName>
    </recommendedName>
    <alternativeName>
        <fullName evidence="13">KASH domain-containing protein 3</fullName>
    </alternativeName>
    <alternativeName>
        <fullName evidence="14">Nuclear envelope spectrin repeat protein 3</fullName>
    </alternativeName>
</protein>
<keyword evidence="3 15" id="KW-0812">Transmembrane</keyword>
<dbReference type="AlphaFoldDB" id="A0A8C8RW56"/>
<dbReference type="SMART" id="SM01249">
    <property type="entry name" value="KASH"/>
    <property type="match status" value="1"/>
</dbReference>
<evidence type="ECO:0000256" key="14">
    <source>
        <dbReference type="ARBA" id="ARBA00079239"/>
    </source>
</evidence>
<evidence type="ECO:0000256" key="3">
    <source>
        <dbReference type="ARBA" id="ARBA00022692"/>
    </source>
</evidence>
<dbReference type="SMART" id="SM00150">
    <property type="entry name" value="SPEC"/>
    <property type="match status" value="2"/>
</dbReference>
<dbReference type="InterPro" id="IPR012315">
    <property type="entry name" value="KASH"/>
</dbReference>
<dbReference type="InterPro" id="IPR018159">
    <property type="entry name" value="Spectrin/alpha-actinin"/>
</dbReference>
<dbReference type="InterPro" id="IPR002017">
    <property type="entry name" value="Spectrin_repeat"/>
</dbReference>
<keyword evidence="16" id="KW-0175">Coiled coil</keyword>
<dbReference type="GO" id="GO:0005791">
    <property type="term" value="C:rough endoplasmic reticulum"/>
    <property type="evidence" value="ECO:0007669"/>
    <property type="project" value="UniProtKB-SubCell"/>
</dbReference>
<feature type="topological domain" description="Cytoplasmic" evidence="15">
    <location>
        <begin position="1"/>
        <end position="871"/>
    </location>
</feature>
<dbReference type="FunFam" id="1.20.58.60:FF:000416">
    <property type="entry name" value="Spectrin repeat containing nuclear envelope family member 3"/>
    <property type="match status" value="1"/>
</dbReference>
<evidence type="ECO:0000256" key="2">
    <source>
        <dbReference type="ARBA" id="ARBA00008619"/>
    </source>
</evidence>
<dbReference type="FunFam" id="1.20.58.60:FF:000247">
    <property type="entry name" value="Spectrin repeat-containing, nuclear envelope family member 3"/>
    <property type="match status" value="1"/>
</dbReference>
<name>A0A8C8RW56_9SAUR</name>
<dbReference type="PANTHER" id="PTHR47535:SF2">
    <property type="entry name" value="NESPRIN-3"/>
    <property type="match status" value="1"/>
</dbReference>
<feature type="coiled-coil region" evidence="16">
    <location>
        <begin position="262"/>
        <end position="404"/>
    </location>
</feature>
<dbReference type="GO" id="GO:0007097">
    <property type="term" value="P:nuclear migration"/>
    <property type="evidence" value="ECO:0007669"/>
    <property type="project" value="TreeGrafter"/>
</dbReference>
<feature type="topological domain" description="Perinuclear space" evidence="15">
    <location>
        <begin position="893"/>
        <end position="921"/>
    </location>
</feature>
<evidence type="ECO:0000256" key="8">
    <source>
        <dbReference type="ARBA" id="ARBA00023157"/>
    </source>
</evidence>
<feature type="transmembrane region" description="Helical" evidence="17">
    <location>
        <begin position="871"/>
        <end position="893"/>
    </location>
</feature>
<keyword evidence="5" id="KW-0256">Endoplasmic reticulum</keyword>
<dbReference type="PANTHER" id="PTHR47535">
    <property type="entry name" value="MUSCLE-SPECIFIC PROTEIN 300 KDA, ISOFORM G"/>
    <property type="match status" value="1"/>
</dbReference>
<evidence type="ECO:0000256" key="7">
    <source>
        <dbReference type="ARBA" id="ARBA00023136"/>
    </source>
</evidence>
<evidence type="ECO:0000256" key="15">
    <source>
        <dbReference type="PROSITE-ProRule" id="PRU00385"/>
    </source>
</evidence>
<dbReference type="Pfam" id="PF00435">
    <property type="entry name" value="Spectrin"/>
    <property type="match status" value="1"/>
</dbReference>
<evidence type="ECO:0000256" key="13">
    <source>
        <dbReference type="ARBA" id="ARBA00077501"/>
    </source>
</evidence>
<comment type="function">
    <text evidence="11">As a component of the LINC (LInker of Nucleoskeleton and Cytoskeleton) complex involved in the connection between the nuclear lamina and the cytoskeleton. The nucleocytoplasmic interactions established by the LINC complex play an important role in the transmission of mechanical forces across the nuclear envelope and in nuclear movement and positioning. Probable anchoring protein which tethers the nucleus to the cytoskeleton by binding PLEC which can associate with the intermediate filament system. Plays a role in the regulation of aortic epithelial cell morphology, and is required for flow-induced centrosome polarization and directional migration in aortic endothelial cells.</text>
</comment>
<dbReference type="Proteomes" id="UP000694393">
    <property type="component" value="Unplaced"/>
</dbReference>
<feature type="coiled-coil region" evidence="16">
    <location>
        <begin position="590"/>
        <end position="641"/>
    </location>
</feature>
<dbReference type="InterPro" id="IPR052403">
    <property type="entry name" value="LINC-complex_assoc"/>
</dbReference>
<evidence type="ECO:0000256" key="5">
    <source>
        <dbReference type="ARBA" id="ARBA00022824"/>
    </source>
</evidence>
<reference evidence="19" key="1">
    <citation type="submission" date="2025-08" db="UniProtKB">
        <authorList>
            <consortium name="Ensembl"/>
        </authorList>
    </citation>
    <scope>IDENTIFICATION</scope>
</reference>
<reference evidence="19" key="2">
    <citation type="submission" date="2025-09" db="UniProtKB">
        <authorList>
            <consortium name="Ensembl"/>
        </authorList>
    </citation>
    <scope>IDENTIFICATION</scope>
</reference>
<dbReference type="GO" id="GO:0034993">
    <property type="term" value="C:meiotic nuclear membrane microtubule tethering complex"/>
    <property type="evidence" value="ECO:0007669"/>
    <property type="project" value="UniProtKB-ARBA"/>
</dbReference>
<dbReference type="SUPFAM" id="SSF46966">
    <property type="entry name" value="Spectrin repeat"/>
    <property type="match status" value="3"/>
</dbReference>
<evidence type="ECO:0000256" key="11">
    <source>
        <dbReference type="ARBA" id="ARBA00058355"/>
    </source>
</evidence>
<keyword evidence="8" id="KW-1015">Disulfide bond</keyword>
<evidence type="ECO:0000313" key="20">
    <source>
        <dbReference type="Proteomes" id="UP000694393"/>
    </source>
</evidence>
<evidence type="ECO:0000259" key="18">
    <source>
        <dbReference type="PROSITE" id="PS51049"/>
    </source>
</evidence>
<evidence type="ECO:0000256" key="12">
    <source>
        <dbReference type="ARBA" id="ARBA00074125"/>
    </source>
</evidence>
<dbReference type="PROSITE" id="PS51049">
    <property type="entry name" value="KASH"/>
    <property type="match status" value="1"/>
</dbReference>
<organism evidence="19 20">
    <name type="scientific">Pelusios castaneus</name>
    <name type="common">West African mud turtle</name>
    <dbReference type="NCBI Taxonomy" id="367368"/>
    <lineage>
        <taxon>Eukaryota</taxon>
        <taxon>Metazoa</taxon>
        <taxon>Chordata</taxon>
        <taxon>Craniata</taxon>
        <taxon>Vertebrata</taxon>
        <taxon>Euteleostomi</taxon>
        <taxon>Archelosauria</taxon>
        <taxon>Testudinata</taxon>
        <taxon>Testudines</taxon>
        <taxon>Pleurodira</taxon>
        <taxon>Pelomedusidae</taxon>
        <taxon>Pelusios</taxon>
    </lineage>
</organism>
<sequence>MTQQPQDEFDTSVENAEVWMKAIQERLRINDNTKGPWSALEARLKETEKICALEPEGRLKMDLVLMKANALLCCINEEEKHEILSKLKDIKAMWEETSIYITHCHSRIEWVWLHWSEYLKAQGEFYTWIHNMKVTLEPDIELQLGLKEKQWQLSHAQVLLNDVLNQSVLLERLLEEAASLFNRIGDPSVDEDAQKKMKVEYEEIKAEAQCRVKLLEKVTMEHEQYKTNVDQFQSWLNGVTESLNCCIREIMKLPAENGLKALQNIAKDVKSGEKKLKRLEVQSTGVIQNTSPLGAGKIKDELEELRKALEKLKLMCGEEEERLQKILKSESAYESQARQLEVEIQEFIKMLQRLENDLEPRKGTESEEELVNLWRKYNASRAVLAAEESKVERLKAQLKELFRFSQDIQPLSDGVVSALREYQSVKGKTFKMSSETETELRQRFQNPLREFQQWKPSVQRLLDSTPNVAEPAVTHAFLLQIEARLAESCQFKEQLMMLQLKKDLLSNIFGEKRAKSLLAEVTDTAKEREILHKSLLQKQSRLQSLATQHKDFDAGFVPLQKMLSAIGAKVDLENEPQPDLLGKETRLQRLQMIQEDMARFIFQMEELENLVQSNPTHRQKMNQLSSDYQKLKRSLEIILARTQKHVQAHWMFNNKLSDLQQWISVTEQKLESYQDSSVERNTESRVADLEGLLAEFPGKEIQLHLVGAHGQVVIQNSSPEGAARVHTELTQLTESLRSLRKMTISKEEESSQLRKLMKGFKQWLHAENAKLTKILVTKPSSTEEVTTRCRKLKELQSRVPEGQRLFEELRSLQTVVGTSEDVEDLRYQWMLYKSKLKDSSSSLTPTSLEEPDGFRKRRPRGLCSFLHRVCWAALPLQIFLLFFLLLAFLLPLVEETHSCKLANNFAHSFNLMLRYERPPPT</sequence>
<keyword evidence="9" id="KW-0539">Nucleus</keyword>
<dbReference type="GO" id="GO:0051015">
    <property type="term" value="F:actin filament binding"/>
    <property type="evidence" value="ECO:0007669"/>
    <property type="project" value="TreeGrafter"/>
</dbReference>
<comment type="subcellular location">
    <subcellularLocation>
        <location evidence="10">Nucleus outer membrane</location>
        <topology evidence="10">Single-pass type IV membrane protein</topology>
    </subcellularLocation>
    <subcellularLocation>
        <location evidence="1">Rough endoplasmic reticulum</location>
    </subcellularLocation>
</comment>
<dbReference type="Ensembl" id="ENSPCET00000010862.1">
    <property type="protein sequence ID" value="ENSPCEP00000010511.1"/>
    <property type="gene ID" value="ENSPCEG00000008342.1"/>
</dbReference>
<evidence type="ECO:0000256" key="1">
    <source>
        <dbReference type="ARBA" id="ARBA00004427"/>
    </source>
</evidence>
<proteinExistence type="inferred from homology"/>
<evidence type="ECO:0000256" key="6">
    <source>
        <dbReference type="ARBA" id="ARBA00022989"/>
    </source>
</evidence>
<keyword evidence="7 15" id="KW-0472">Membrane</keyword>
<evidence type="ECO:0000256" key="16">
    <source>
        <dbReference type="SAM" id="Coils"/>
    </source>
</evidence>
<dbReference type="Pfam" id="PF10541">
    <property type="entry name" value="KASH"/>
    <property type="match status" value="1"/>
</dbReference>
<keyword evidence="20" id="KW-1185">Reference proteome</keyword>
<dbReference type="InterPro" id="IPR057933">
    <property type="entry name" value="SYNE3_dom"/>
</dbReference>
<evidence type="ECO:0000313" key="19">
    <source>
        <dbReference type="Ensembl" id="ENSPCEP00000010511.1"/>
    </source>
</evidence>
<accession>A0A8C8RW56</accession>
<evidence type="ECO:0000256" key="9">
    <source>
        <dbReference type="ARBA" id="ARBA00023242"/>
    </source>
</evidence>
<dbReference type="GO" id="GO:0005640">
    <property type="term" value="C:nuclear outer membrane"/>
    <property type="evidence" value="ECO:0007669"/>
    <property type="project" value="UniProtKB-SubCell"/>
</dbReference>
<keyword evidence="6 17" id="KW-1133">Transmembrane helix</keyword>
<dbReference type="Pfam" id="PF25804">
    <property type="entry name" value="SYNE3"/>
    <property type="match status" value="1"/>
</dbReference>
<feature type="domain" description="KASH" evidence="18">
    <location>
        <begin position="863"/>
        <end position="921"/>
    </location>
</feature>
<evidence type="ECO:0000256" key="10">
    <source>
        <dbReference type="ARBA" id="ARBA00046312"/>
    </source>
</evidence>
<dbReference type="InterPro" id="IPR057932">
    <property type="entry name" value="Spectrin_SYNE1_3"/>
</dbReference>